<feature type="transmembrane region" description="Helical" evidence="8">
    <location>
        <begin position="99"/>
        <end position="118"/>
    </location>
</feature>
<evidence type="ECO:0000256" key="3">
    <source>
        <dbReference type="ARBA" id="ARBA00022519"/>
    </source>
</evidence>
<dbReference type="PANTHER" id="PTHR30443">
    <property type="entry name" value="INNER MEMBRANE PROTEIN"/>
    <property type="match status" value="1"/>
</dbReference>
<gene>
    <name evidence="11" type="primary">eptB</name>
    <name evidence="11" type="ORF">NCTC12993_02061</name>
</gene>
<dbReference type="EC" id="2.7.-.-" evidence="11"/>
<dbReference type="EMBL" id="CAADJD010000015">
    <property type="protein sequence ID" value="VFS61794.1"/>
    <property type="molecule type" value="Genomic_DNA"/>
</dbReference>
<dbReference type="GO" id="GO:0005886">
    <property type="term" value="C:plasma membrane"/>
    <property type="evidence" value="ECO:0007669"/>
    <property type="project" value="UniProtKB-SubCell"/>
</dbReference>
<dbReference type="SUPFAM" id="SSF53649">
    <property type="entry name" value="Alkaline phosphatase-like"/>
    <property type="match status" value="1"/>
</dbReference>
<evidence type="ECO:0000256" key="6">
    <source>
        <dbReference type="ARBA" id="ARBA00022989"/>
    </source>
</evidence>
<reference evidence="11 12" key="1">
    <citation type="submission" date="2019-03" db="EMBL/GenBank/DDBJ databases">
        <authorList>
            <consortium name="Pathogen Informatics"/>
        </authorList>
    </citation>
    <scope>NUCLEOTIDE SEQUENCE [LARGE SCALE GENOMIC DNA]</scope>
    <source>
        <strain evidence="11 12">NCTC12993</strain>
    </source>
</reference>
<sequence length="589" mass="67058">MTIILGPVVFFRLPPVFGFPFFQGFCMKYIKSMSQQTLCMLLAVYIGWLMNYSVFVRRFEGYLQNFSVEKGIFIAIELVGTLLLTFFLLRILSLGGRTLWKVLVSLVVLISAGASYYMTNLNVVIGYGIIASVMTTDVDLSKEVVGWHFISWLVLTSIVPLIFIWLNGARDTLLQQLRTRGQRIRSVAIILVCALLVWGPIRLMEAHLKESERLSQVDLPSYGGVLANSYLPSNWLSALSLYGWTQIDESFDTKELIDPAKKFTYVAPEGIDDTYVVFIIGETTRWDHMGLFGYGRDTTPELAKEKNLVAFRGYSCDTATKLSLRCMFVRQGGASDNPQRTVKEQNVFAVLHQLGFTGDLLAMQSELWFYSNTMANNIAYREQIGAEPRNRGKSVDDMLLADELKNVLARSGVDGKHLIIIHTKGSHFNYTQRYPRNFAKWKPECVNVDDKCTKAELINSYDNSITYVDHFLVNVFDQMRDKKAIVFFASDHGESINEHERLHGTPRKMAPPEQFRVPMMVWMSDKYLENPDHARSFAYLQQQAAMKQPKRHVELYDTIMGCLGYTSPDGGINEYNNWCHVPAKPVNAQ</sequence>
<keyword evidence="4 11" id="KW-0808">Transferase</keyword>
<protein>
    <submittedName>
        <fullName evidence="11">Phosphoethanolamine transferase eptB</fullName>
        <ecNumber evidence="11">2.7.-.-</ecNumber>
    </submittedName>
</protein>
<dbReference type="AlphaFoldDB" id="A0A485AL14"/>
<dbReference type="InterPro" id="IPR058130">
    <property type="entry name" value="PEA_transf_C"/>
</dbReference>
<feature type="transmembrane region" description="Helical" evidence="8">
    <location>
        <begin position="6"/>
        <end position="26"/>
    </location>
</feature>
<keyword evidence="3" id="KW-0997">Cell inner membrane</keyword>
<keyword evidence="2" id="KW-1003">Cell membrane</keyword>
<dbReference type="CDD" id="cd16017">
    <property type="entry name" value="LptA"/>
    <property type="match status" value="1"/>
</dbReference>
<evidence type="ECO:0000256" key="4">
    <source>
        <dbReference type="ARBA" id="ARBA00022679"/>
    </source>
</evidence>
<keyword evidence="7 8" id="KW-0472">Membrane</keyword>
<dbReference type="InterPro" id="IPR040423">
    <property type="entry name" value="PEA_transferase"/>
</dbReference>
<feature type="transmembrane region" description="Helical" evidence="8">
    <location>
        <begin position="71"/>
        <end position="92"/>
    </location>
</feature>
<feature type="domain" description="Sulfatase N-terminal" evidence="9">
    <location>
        <begin position="275"/>
        <end position="565"/>
    </location>
</feature>
<proteinExistence type="predicted"/>
<dbReference type="InterPro" id="IPR000917">
    <property type="entry name" value="Sulfatase_N"/>
</dbReference>
<evidence type="ECO:0000256" key="5">
    <source>
        <dbReference type="ARBA" id="ARBA00022692"/>
    </source>
</evidence>
<dbReference type="Pfam" id="PF08019">
    <property type="entry name" value="EptA_B_N"/>
    <property type="match status" value="1"/>
</dbReference>
<dbReference type="GO" id="GO:0009245">
    <property type="term" value="P:lipid A biosynthetic process"/>
    <property type="evidence" value="ECO:0007669"/>
    <property type="project" value="TreeGrafter"/>
</dbReference>
<dbReference type="NCBIfam" id="NF008593">
    <property type="entry name" value="PRK11560.1"/>
    <property type="match status" value="1"/>
</dbReference>
<evidence type="ECO:0000256" key="7">
    <source>
        <dbReference type="ARBA" id="ARBA00023136"/>
    </source>
</evidence>
<evidence type="ECO:0000313" key="11">
    <source>
        <dbReference type="EMBL" id="VFS61794.1"/>
    </source>
</evidence>
<evidence type="ECO:0000259" key="10">
    <source>
        <dbReference type="Pfam" id="PF08019"/>
    </source>
</evidence>
<dbReference type="GO" id="GO:0043838">
    <property type="term" value="F:phosphatidylethanolamine:Kdo2-lipid A phosphoethanolamine transferase activity"/>
    <property type="evidence" value="ECO:0007669"/>
    <property type="project" value="TreeGrafter"/>
</dbReference>
<keyword evidence="5 8" id="KW-0812">Transmembrane</keyword>
<dbReference type="GO" id="GO:0009244">
    <property type="term" value="P:lipopolysaccharide core region biosynthetic process"/>
    <property type="evidence" value="ECO:0007669"/>
    <property type="project" value="TreeGrafter"/>
</dbReference>
<accession>A0A485AL14</accession>
<keyword evidence="6 8" id="KW-1133">Transmembrane helix</keyword>
<dbReference type="Gene3D" id="3.40.720.10">
    <property type="entry name" value="Alkaline Phosphatase, subunit A"/>
    <property type="match status" value="1"/>
</dbReference>
<comment type="subcellular location">
    <subcellularLocation>
        <location evidence="1">Cell inner membrane</location>
        <topology evidence="1">Multi-pass membrane protein</topology>
    </subcellularLocation>
</comment>
<evidence type="ECO:0000259" key="9">
    <source>
        <dbReference type="Pfam" id="PF00884"/>
    </source>
</evidence>
<organism evidence="11 12">
    <name type="scientific">Kluyvera cryocrescens</name>
    <name type="common">Kluyvera citrophila</name>
    <dbReference type="NCBI Taxonomy" id="580"/>
    <lineage>
        <taxon>Bacteria</taxon>
        <taxon>Pseudomonadati</taxon>
        <taxon>Pseudomonadota</taxon>
        <taxon>Gammaproteobacteria</taxon>
        <taxon>Enterobacterales</taxon>
        <taxon>Enterobacteriaceae</taxon>
        <taxon>Kluyvera</taxon>
    </lineage>
</organism>
<dbReference type="InterPro" id="IPR017850">
    <property type="entry name" value="Alkaline_phosphatase_core_sf"/>
</dbReference>
<feature type="domain" description="Phosphoethanolamine transferase N-terminal" evidence="10">
    <location>
        <begin position="84"/>
        <end position="195"/>
    </location>
</feature>
<evidence type="ECO:0000256" key="2">
    <source>
        <dbReference type="ARBA" id="ARBA00022475"/>
    </source>
</evidence>
<evidence type="ECO:0000313" key="12">
    <source>
        <dbReference type="Proteomes" id="UP000401081"/>
    </source>
</evidence>
<keyword evidence="12" id="KW-1185">Reference proteome</keyword>
<feature type="transmembrane region" description="Helical" evidence="8">
    <location>
        <begin position="187"/>
        <end position="204"/>
    </location>
</feature>
<dbReference type="Proteomes" id="UP000401081">
    <property type="component" value="Unassembled WGS sequence"/>
</dbReference>
<feature type="transmembrane region" description="Helical" evidence="8">
    <location>
        <begin position="144"/>
        <end position="166"/>
    </location>
</feature>
<dbReference type="PANTHER" id="PTHR30443:SF3">
    <property type="entry name" value="KDO(2)-LIPID A PHOSPHOETHANOLAMINE 7''-TRANSFERASE"/>
    <property type="match status" value="1"/>
</dbReference>
<dbReference type="InterPro" id="IPR012549">
    <property type="entry name" value="EptA-like_N"/>
</dbReference>
<name>A0A485AL14_KLUCR</name>
<dbReference type="Pfam" id="PF00884">
    <property type="entry name" value="Sulfatase"/>
    <property type="match status" value="1"/>
</dbReference>
<feature type="transmembrane region" description="Helical" evidence="8">
    <location>
        <begin position="38"/>
        <end position="59"/>
    </location>
</feature>
<evidence type="ECO:0000256" key="1">
    <source>
        <dbReference type="ARBA" id="ARBA00004429"/>
    </source>
</evidence>
<evidence type="ECO:0000256" key="8">
    <source>
        <dbReference type="SAM" id="Phobius"/>
    </source>
</evidence>